<evidence type="ECO:0000256" key="2">
    <source>
        <dbReference type="ARBA" id="ARBA00022475"/>
    </source>
</evidence>
<evidence type="ECO:0000256" key="4">
    <source>
        <dbReference type="ARBA" id="ARBA00022989"/>
    </source>
</evidence>
<dbReference type="Proteomes" id="UP000051557">
    <property type="component" value="Unassembled WGS sequence"/>
</dbReference>
<gene>
    <name evidence="8" type="ORF">ABS32_06630</name>
</gene>
<evidence type="ECO:0000313" key="8">
    <source>
        <dbReference type="EMBL" id="KRP31636.1"/>
    </source>
</evidence>
<feature type="domain" description="MASE1" evidence="7">
    <location>
        <begin position="27"/>
        <end position="268"/>
    </location>
</feature>
<comment type="caution">
    <text evidence="8">The sequence shown here is derived from an EMBL/GenBank/DDBJ whole genome shotgun (WGS) entry which is preliminary data.</text>
</comment>
<keyword evidence="3 6" id="KW-0812">Transmembrane</keyword>
<keyword evidence="4 6" id="KW-1133">Transmembrane helix</keyword>
<feature type="transmembrane region" description="Helical" evidence="6">
    <location>
        <begin position="222"/>
        <end position="239"/>
    </location>
</feature>
<feature type="non-terminal residue" evidence="8">
    <location>
        <position position="356"/>
    </location>
</feature>
<dbReference type="GO" id="GO:0005886">
    <property type="term" value="C:plasma membrane"/>
    <property type="evidence" value="ECO:0007669"/>
    <property type="project" value="UniProtKB-SubCell"/>
</dbReference>
<proteinExistence type="predicted"/>
<keyword evidence="2" id="KW-1003">Cell membrane</keyword>
<dbReference type="EMBL" id="LIDM01000290">
    <property type="protein sequence ID" value="KRP31636.1"/>
    <property type="molecule type" value="Genomic_DNA"/>
</dbReference>
<sequence length="356" mass="39889">MTKAFILMNRLGRRPTVFVWIFFTAISQILLAYASLYISNYNPVWSAPLWPASGAALAAVLLGGPWMLVGVFLGLIPSQLFFWGSVPTITAFLLPLANVVETALAWFLLRKVARGFNDRFSTQLDLIYFLVLAPWLPALTSALLGQWFLALTFREFTTDTFVSEVLVYAMGNASGMILVTPLILIWRDILRLHPKPDRSVWISVVTALGVLAMVWGIQRGLYTIWLLMLLPPLVFWGVWTTGIRGASLNCCILSLLLFQVQPDLPFDVRLQKKHPLTSQSSDRVDKKSNLSSQLVQDPLAIQFALLTVFCITLYPLGLASDKLQTSKQKDRMMMDALKSSLWSWSGALGYKIESPQ</sequence>
<evidence type="ECO:0000256" key="5">
    <source>
        <dbReference type="ARBA" id="ARBA00023136"/>
    </source>
</evidence>
<evidence type="ECO:0000259" key="7">
    <source>
        <dbReference type="Pfam" id="PF05231"/>
    </source>
</evidence>
<feature type="transmembrane region" description="Helical" evidence="6">
    <location>
        <begin position="165"/>
        <end position="186"/>
    </location>
</feature>
<feature type="transmembrane region" description="Helical" evidence="6">
    <location>
        <begin position="50"/>
        <end position="73"/>
    </location>
</feature>
<protein>
    <recommendedName>
        <fullName evidence="7">MASE1 domain-containing protein</fullName>
    </recommendedName>
</protein>
<keyword evidence="5 6" id="KW-0472">Membrane</keyword>
<evidence type="ECO:0000256" key="3">
    <source>
        <dbReference type="ARBA" id="ARBA00022692"/>
    </source>
</evidence>
<evidence type="ECO:0000256" key="6">
    <source>
        <dbReference type="SAM" id="Phobius"/>
    </source>
</evidence>
<dbReference type="Pfam" id="PF05231">
    <property type="entry name" value="MASE1"/>
    <property type="match status" value="1"/>
</dbReference>
<name>A0A0R2XB81_9BACT</name>
<evidence type="ECO:0000313" key="9">
    <source>
        <dbReference type="Proteomes" id="UP000051557"/>
    </source>
</evidence>
<feature type="transmembrane region" description="Helical" evidence="6">
    <location>
        <begin position="198"/>
        <end position="215"/>
    </location>
</feature>
<organism evidence="8 9">
    <name type="scientific">Verrucomicrobia subdivision 6 bacterium BACL9 MAG-120820-bin42</name>
    <dbReference type="NCBI Taxonomy" id="1655634"/>
    <lineage>
        <taxon>Bacteria</taxon>
        <taxon>Pseudomonadati</taxon>
        <taxon>Verrucomicrobiota</taxon>
        <taxon>Verrucomicrobiia</taxon>
        <taxon>Verrucomicrobiales</taxon>
        <taxon>Verrucomicrobia subdivision 6</taxon>
    </lineage>
</organism>
<feature type="transmembrane region" description="Helical" evidence="6">
    <location>
        <begin position="127"/>
        <end position="153"/>
    </location>
</feature>
<comment type="subcellular location">
    <subcellularLocation>
        <location evidence="1">Cell membrane</location>
        <topology evidence="1">Multi-pass membrane protein</topology>
    </subcellularLocation>
</comment>
<dbReference type="AlphaFoldDB" id="A0A0R2XB81"/>
<reference evidence="8 9" key="1">
    <citation type="submission" date="2015-10" db="EMBL/GenBank/DDBJ databases">
        <title>Metagenome-Assembled Genomes uncover a global brackish microbiome.</title>
        <authorList>
            <person name="Hugerth L.W."/>
            <person name="Larsson J."/>
            <person name="Alneberg J."/>
            <person name="Lindh M.V."/>
            <person name="Legrand C."/>
            <person name="Pinhassi J."/>
            <person name="Andersson A.F."/>
        </authorList>
    </citation>
    <scope>NUCLEOTIDE SEQUENCE [LARGE SCALE GENOMIC DNA]</scope>
    <source>
        <strain evidence="8">BACL9 MAG-120820-bin42</strain>
    </source>
</reference>
<feature type="transmembrane region" description="Helical" evidence="6">
    <location>
        <begin position="17"/>
        <end position="38"/>
    </location>
</feature>
<accession>A0A0R2XB81</accession>
<evidence type="ECO:0000256" key="1">
    <source>
        <dbReference type="ARBA" id="ARBA00004651"/>
    </source>
</evidence>
<dbReference type="InterPro" id="IPR007895">
    <property type="entry name" value="MASE1"/>
</dbReference>
<feature type="transmembrane region" description="Helical" evidence="6">
    <location>
        <begin position="80"/>
        <end position="107"/>
    </location>
</feature>
<feature type="transmembrane region" description="Helical" evidence="6">
    <location>
        <begin position="299"/>
        <end position="319"/>
    </location>
</feature>